<evidence type="ECO:0000313" key="1">
    <source>
        <dbReference type="EMBL" id="KAI9462045.1"/>
    </source>
</evidence>
<sequence>LPITQVCRSWRAVAHICPPLWSMITPNLNIFWVDIMQQRSKPLLLDVHLRVGRRDIDDRQVTMTTYSALIILQRLSHRMRSLRLDGPREHVHTTLSNLHTPSPLQFFSINVPLWDLGTPFSIPESVFSSQAPVRSLSFSAERTFHAPYWLVRGLTSFKLGGKVLFADLLDALRQMPVLKHFTL</sequence>
<organism evidence="1 2">
    <name type="scientific">Russula earlei</name>
    <dbReference type="NCBI Taxonomy" id="71964"/>
    <lineage>
        <taxon>Eukaryota</taxon>
        <taxon>Fungi</taxon>
        <taxon>Dikarya</taxon>
        <taxon>Basidiomycota</taxon>
        <taxon>Agaricomycotina</taxon>
        <taxon>Agaricomycetes</taxon>
        <taxon>Russulales</taxon>
        <taxon>Russulaceae</taxon>
        <taxon>Russula</taxon>
    </lineage>
</organism>
<feature type="non-terminal residue" evidence="1">
    <location>
        <position position="1"/>
    </location>
</feature>
<evidence type="ECO:0000313" key="2">
    <source>
        <dbReference type="Proteomes" id="UP001207468"/>
    </source>
</evidence>
<reference evidence="1" key="1">
    <citation type="submission" date="2021-03" db="EMBL/GenBank/DDBJ databases">
        <title>Evolutionary priming and transition to the ectomycorrhizal habit in an iconic lineage of mushroom-forming fungi: is preadaptation a requirement?</title>
        <authorList>
            <consortium name="DOE Joint Genome Institute"/>
            <person name="Looney B.P."/>
            <person name="Miyauchi S."/>
            <person name="Morin E."/>
            <person name="Drula E."/>
            <person name="Courty P.E."/>
            <person name="Chicoki N."/>
            <person name="Fauchery L."/>
            <person name="Kohler A."/>
            <person name="Kuo A."/>
            <person name="LaButti K."/>
            <person name="Pangilinan J."/>
            <person name="Lipzen A."/>
            <person name="Riley R."/>
            <person name="Andreopoulos W."/>
            <person name="He G."/>
            <person name="Johnson J."/>
            <person name="Barry K.W."/>
            <person name="Grigoriev I.V."/>
            <person name="Nagy L."/>
            <person name="Hibbett D."/>
            <person name="Henrissat B."/>
            <person name="Matheny P.B."/>
            <person name="Labbe J."/>
            <person name="Martin A.F."/>
        </authorList>
    </citation>
    <scope>NUCLEOTIDE SEQUENCE</scope>
    <source>
        <strain evidence="1">BPL698</strain>
    </source>
</reference>
<name>A0ACC0U3V9_9AGAM</name>
<accession>A0ACC0U3V9</accession>
<protein>
    <submittedName>
        <fullName evidence="1">Uncharacterized protein</fullName>
    </submittedName>
</protein>
<gene>
    <name evidence="1" type="ORF">F5148DRAFT_971418</name>
</gene>
<dbReference type="EMBL" id="JAGFNK010000171">
    <property type="protein sequence ID" value="KAI9462045.1"/>
    <property type="molecule type" value="Genomic_DNA"/>
</dbReference>
<comment type="caution">
    <text evidence="1">The sequence shown here is derived from an EMBL/GenBank/DDBJ whole genome shotgun (WGS) entry which is preliminary data.</text>
</comment>
<feature type="non-terminal residue" evidence="1">
    <location>
        <position position="183"/>
    </location>
</feature>
<dbReference type="Proteomes" id="UP001207468">
    <property type="component" value="Unassembled WGS sequence"/>
</dbReference>
<proteinExistence type="predicted"/>
<keyword evidence="2" id="KW-1185">Reference proteome</keyword>